<dbReference type="CDD" id="cd08513">
    <property type="entry name" value="PBP2_thermophilic_Hb8_like"/>
    <property type="match status" value="1"/>
</dbReference>
<dbReference type="Pfam" id="PF00496">
    <property type="entry name" value="SBP_bac_5"/>
    <property type="match status" value="1"/>
</dbReference>
<dbReference type="STRING" id="65393.PCC7424_0337"/>
<dbReference type="eggNOG" id="COG0747">
    <property type="taxonomic scope" value="Bacteria"/>
</dbReference>
<dbReference type="PIRSF" id="PIRSF002741">
    <property type="entry name" value="MppA"/>
    <property type="match status" value="1"/>
</dbReference>
<name>B7KBY2_GLOC7</name>
<protein>
    <submittedName>
        <fullName evidence="5">Extracellular solute-binding protein family 5</fullName>
    </submittedName>
</protein>
<dbReference type="GO" id="GO:0042597">
    <property type="term" value="C:periplasmic space"/>
    <property type="evidence" value="ECO:0007669"/>
    <property type="project" value="UniProtKB-ARBA"/>
</dbReference>
<comment type="similarity">
    <text evidence="1">Belongs to the bacterial solute-binding protein 5 family.</text>
</comment>
<evidence type="ECO:0000256" key="1">
    <source>
        <dbReference type="ARBA" id="ARBA00005695"/>
    </source>
</evidence>
<feature type="domain" description="Solute-binding protein family 5" evidence="4">
    <location>
        <begin position="85"/>
        <end position="485"/>
    </location>
</feature>
<proteinExistence type="inferred from homology"/>
<dbReference type="InterPro" id="IPR030678">
    <property type="entry name" value="Peptide/Ni-bd"/>
</dbReference>
<dbReference type="GO" id="GO:0043190">
    <property type="term" value="C:ATP-binding cassette (ABC) transporter complex"/>
    <property type="evidence" value="ECO:0007669"/>
    <property type="project" value="InterPro"/>
</dbReference>
<sequence>MKTILNRSLFVPLLVLSFGLSVLLSNCNNQQTTPSSGDGEVLRLLYWQAPTILNPHLSTGFKDAEASRITLEPLASYNAQGELIPFLAAEIPTVENGGVAKDGKSVIWKLKQGIKWSDGTPFTAEDVVFTYQFISDPKVGSTNAATYDLVESVEAIDDHTVKVNFKEVNPAWSLPFVGSEGMILPRHVYQDFLGEKARQAPANLLPIGTGPYQVVEFKPGDVVVYEPNPNYRAVDQLGFKRIELKGGGDSTSAARAVLQTGEADYAYNVQVEASVLKQLEAGGKGKLVSSFGSLVERILLNHSDPNQAGADGNKSNLKFPHPFFKDEKVRQAFSLAIDRKTLSEQLYGITGKPTSNFIVLPEQYYSPNTNYEFNLEKANALLDEAGWKDTNGNGIRDKNGVEMQVVFQTSVNPVRQKTQQIVKQGLQSIGVGTELKSVDAGIYFSSDPANNDTVEKFYADMQMFSTGNTSPDPGTYMKTYVCDGGKNIPQPDNSWSGDNYSRYCNPEYDKLWQASNQELDEEKRQQLFIKMNDMLVNNVEVIPLVHRADVVAIGNNLEGFELTPWDRNTWNIQDWKRKSQS</sequence>
<evidence type="ECO:0000256" key="2">
    <source>
        <dbReference type="ARBA" id="ARBA00022448"/>
    </source>
</evidence>
<dbReference type="InterPro" id="IPR000914">
    <property type="entry name" value="SBP_5_dom"/>
</dbReference>
<dbReference type="EMBL" id="CP001291">
    <property type="protein sequence ID" value="ACK68805.1"/>
    <property type="molecule type" value="Genomic_DNA"/>
</dbReference>
<dbReference type="GO" id="GO:1904680">
    <property type="term" value="F:peptide transmembrane transporter activity"/>
    <property type="evidence" value="ECO:0007669"/>
    <property type="project" value="TreeGrafter"/>
</dbReference>
<gene>
    <name evidence="5" type="ordered locus">PCC7424_0337</name>
</gene>
<evidence type="ECO:0000313" key="5">
    <source>
        <dbReference type="EMBL" id="ACK68805.1"/>
    </source>
</evidence>
<dbReference type="Gene3D" id="3.10.105.10">
    <property type="entry name" value="Dipeptide-binding Protein, Domain 3"/>
    <property type="match status" value="1"/>
</dbReference>
<organism evidence="5 6">
    <name type="scientific">Gloeothece citriformis (strain PCC 7424)</name>
    <name type="common">Cyanothece sp. (strain PCC 7424)</name>
    <dbReference type="NCBI Taxonomy" id="65393"/>
    <lineage>
        <taxon>Bacteria</taxon>
        <taxon>Bacillati</taxon>
        <taxon>Cyanobacteriota</taxon>
        <taxon>Cyanophyceae</taxon>
        <taxon>Oscillatoriophycideae</taxon>
        <taxon>Chroococcales</taxon>
        <taxon>Aphanothecaceae</taxon>
        <taxon>Gloeothece</taxon>
        <taxon>Gloeothece citriformis</taxon>
    </lineage>
</organism>
<dbReference type="Gene3D" id="3.40.190.10">
    <property type="entry name" value="Periplasmic binding protein-like II"/>
    <property type="match status" value="1"/>
</dbReference>
<keyword evidence="6" id="KW-1185">Reference proteome</keyword>
<evidence type="ECO:0000259" key="4">
    <source>
        <dbReference type="Pfam" id="PF00496"/>
    </source>
</evidence>
<evidence type="ECO:0000313" key="6">
    <source>
        <dbReference type="Proteomes" id="UP000002384"/>
    </source>
</evidence>
<dbReference type="InterPro" id="IPR039424">
    <property type="entry name" value="SBP_5"/>
</dbReference>
<keyword evidence="2" id="KW-0813">Transport</keyword>
<reference evidence="6" key="1">
    <citation type="journal article" date="2011" name="MBio">
        <title>Novel metabolic attributes of the genus Cyanothece, comprising a group of unicellular nitrogen-fixing Cyanobacteria.</title>
        <authorList>
            <person name="Bandyopadhyay A."/>
            <person name="Elvitigala T."/>
            <person name="Welsh E."/>
            <person name="Stockel J."/>
            <person name="Liberton M."/>
            <person name="Min H."/>
            <person name="Sherman L.A."/>
            <person name="Pakrasi H.B."/>
        </authorList>
    </citation>
    <scope>NUCLEOTIDE SEQUENCE [LARGE SCALE GENOMIC DNA]</scope>
    <source>
        <strain evidence="6">PCC 7424</strain>
    </source>
</reference>
<dbReference type="PANTHER" id="PTHR30290:SF65">
    <property type="entry name" value="MONOACYL PHOSPHATIDYLINOSITOL TETRAMANNOSIDE-BINDING PROTEIN LPQW-RELATED"/>
    <property type="match status" value="1"/>
</dbReference>
<dbReference type="SUPFAM" id="SSF53850">
    <property type="entry name" value="Periplasmic binding protein-like II"/>
    <property type="match status" value="1"/>
</dbReference>
<keyword evidence="3" id="KW-0732">Signal</keyword>
<dbReference type="HOGENOM" id="CLU_017028_8_6_3"/>
<dbReference type="PANTHER" id="PTHR30290">
    <property type="entry name" value="PERIPLASMIC BINDING COMPONENT OF ABC TRANSPORTER"/>
    <property type="match status" value="1"/>
</dbReference>
<evidence type="ECO:0000256" key="3">
    <source>
        <dbReference type="ARBA" id="ARBA00022729"/>
    </source>
</evidence>
<accession>B7KBY2</accession>
<dbReference type="FunFam" id="3.10.105.10:FF:000006">
    <property type="entry name" value="Peptide ABC transporter substrate-binding protein"/>
    <property type="match status" value="1"/>
</dbReference>
<dbReference type="GO" id="GO:0015833">
    <property type="term" value="P:peptide transport"/>
    <property type="evidence" value="ECO:0007669"/>
    <property type="project" value="TreeGrafter"/>
</dbReference>
<dbReference type="AlphaFoldDB" id="B7KBY2"/>
<dbReference type="Proteomes" id="UP000002384">
    <property type="component" value="Chromosome"/>
</dbReference>
<dbReference type="KEGG" id="cyc:PCC7424_0337"/>